<sequence length="74" mass="7807">MAQIETIEVGGNIRLGQFLKLANVADTGGMSRELIAAGLVSVNGEVDLRRGRQLAEGDVVTIDTGEQVVELRVG</sequence>
<evidence type="ECO:0000256" key="1">
    <source>
        <dbReference type="PROSITE-ProRule" id="PRU00182"/>
    </source>
</evidence>
<dbReference type="Proteomes" id="UP000292373">
    <property type="component" value="Unassembled WGS sequence"/>
</dbReference>
<keyword evidence="1" id="KW-0694">RNA-binding</keyword>
<protein>
    <submittedName>
        <fullName evidence="2">RNA-binding S4 domain-containing protein</fullName>
    </submittedName>
</protein>
<dbReference type="AlphaFoldDB" id="A0A4Q9KC55"/>
<comment type="caution">
    <text evidence="2">The sequence shown here is derived from an EMBL/GenBank/DDBJ whole genome shotgun (WGS) entry which is preliminary data.</text>
</comment>
<organism evidence="2 3">
    <name type="scientific">Propioniciclava sinopodophylli</name>
    <dbReference type="NCBI Taxonomy" id="1837344"/>
    <lineage>
        <taxon>Bacteria</taxon>
        <taxon>Bacillati</taxon>
        <taxon>Actinomycetota</taxon>
        <taxon>Actinomycetes</taxon>
        <taxon>Propionibacteriales</taxon>
        <taxon>Propionibacteriaceae</taxon>
        <taxon>Propioniciclava</taxon>
    </lineage>
</organism>
<dbReference type="EMBL" id="SDMQ01000010">
    <property type="protein sequence ID" value="TBT83741.1"/>
    <property type="molecule type" value="Genomic_DNA"/>
</dbReference>
<dbReference type="SUPFAM" id="SSF55174">
    <property type="entry name" value="Alpha-L RNA-binding motif"/>
    <property type="match status" value="1"/>
</dbReference>
<evidence type="ECO:0000313" key="2">
    <source>
        <dbReference type="EMBL" id="TBT83741.1"/>
    </source>
</evidence>
<dbReference type="PROSITE" id="PS50889">
    <property type="entry name" value="S4"/>
    <property type="match status" value="1"/>
</dbReference>
<keyword evidence="3" id="KW-1185">Reference proteome</keyword>
<dbReference type="Pfam" id="PF13275">
    <property type="entry name" value="S4_2"/>
    <property type="match status" value="1"/>
</dbReference>
<dbReference type="OrthoDB" id="9811532at2"/>
<dbReference type="GO" id="GO:0003723">
    <property type="term" value="F:RNA binding"/>
    <property type="evidence" value="ECO:0007669"/>
    <property type="project" value="UniProtKB-KW"/>
</dbReference>
<dbReference type="InterPro" id="IPR036986">
    <property type="entry name" value="S4_RNA-bd_sf"/>
</dbReference>
<dbReference type="RefSeq" id="WP_131168696.1">
    <property type="nucleotide sequence ID" value="NZ_CANLBI010000012.1"/>
</dbReference>
<dbReference type="CDD" id="cd00165">
    <property type="entry name" value="S4"/>
    <property type="match status" value="1"/>
</dbReference>
<gene>
    <name evidence="2" type="ORF">ET989_10490</name>
</gene>
<proteinExistence type="predicted"/>
<reference evidence="2 3" key="1">
    <citation type="submission" date="2019-01" db="EMBL/GenBank/DDBJ databases">
        <title>Lactibacter flavus gen. nov., sp. nov., a novel bacterium of the family Propionibacteriaceae isolated from raw milk and dairy products.</title>
        <authorList>
            <person name="Huptas C."/>
            <person name="Wenning M."/>
            <person name="Breitenwieser F."/>
            <person name="Doll E."/>
            <person name="Von Neubeck M."/>
            <person name="Busse H.-J."/>
            <person name="Scherer S."/>
        </authorList>
    </citation>
    <scope>NUCLEOTIDE SEQUENCE [LARGE SCALE GENOMIC DNA]</scope>
    <source>
        <strain evidence="2 3">KCTC 33808</strain>
    </source>
</reference>
<accession>A0A4Q9KC55</accession>
<name>A0A4Q9KC55_9ACTN</name>
<dbReference type="Gene3D" id="3.10.290.10">
    <property type="entry name" value="RNA-binding S4 domain"/>
    <property type="match status" value="1"/>
</dbReference>
<evidence type="ECO:0000313" key="3">
    <source>
        <dbReference type="Proteomes" id="UP000292373"/>
    </source>
</evidence>